<organism evidence="1 2">
    <name type="scientific">Pseudomonas anguilliseptica</name>
    <dbReference type="NCBI Taxonomy" id="53406"/>
    <lineage>
        <taxon>Bacteria</taxon>
        <taxon>Pseudomonadati</taxon>
        <taxon>Pseudomonadota</taxon>
        <taxon>Gammaproteobacteria</taxon>
        <taxon>Pseudomonadales</taxon>
        <taxon>Pseudomonadaceae</taxon>
        <taxon>Pseudomonas</taxon>
    </lineage>
</organism>
<dbReference type="Proteomes" id="UP000242849">
    <property type="component" value="Unassembled WGS sequence"/>
</dbReference>
<proteinExistence type="predicted"/>
<sequence>MPLTQDRNTPMKATEVLVVPVAAGVRIFGGALVMANAAGLALSGSTAVGQTYLGRAEEYVDNRDGAAGAVSVEVRRGKAFKWANDGSVTQAHLLKTAYIVNDETVAATDGGATRSAAGRIVGIDADGVWVE</sequence>
<dbReference type="RefSeq" id="WP_347505626.1">
    <property type="nucleotide sequence ID" value="NZ_CP156749.1"/>
</dbReference>
<evidence type="ECO:0000313" key="1">
    <source>
        <dbReference type="EMBL" id="SED10360.1"/>
    </source>
</evidence>
<reference evidence="2" key="1">
    <citation type="submission" date="2016-10" db="EMBL/GenBank/DDBJ databases">
        <authorList>
            <person name="Varghese N."/>
            <person name="Submissions S."/>
        </authorList>
    </citation>
    <scope>NUCLEOTIDE SEQUENCE [LARGE SCALE GENOMIC DNA]</scope>
    <source>
        <strain evidence="2">DSM 12111</strain>
    </source>
</reference>
<accession>A0A1H4XZ01</accession>
<gene>
    <name evidence="1" type="ORF">SAMN05421553_2035</name>
</gene>
<name>A0A1H4XZ01_PSEAG</name>
<evidence type="ECO:0000313" key="2">
    <source>
        <dbReference type="Proteomes" id="UP000242849"/>
    </source>
</evidence>
<keyword evidence="2" id="KW-1185">Reference proteome</keyword>
<evidence type="ECO:0008006" key="3">
    <source>
        <dbReference type="Google" id="ProtNLM"/>
    </source>
</evidence>
<dbReference type="STRING" id="53406.SAMN05421553_2035"/>
<dbReference type="AlphaFoldDB" id="A0A1H4XZ01"/>
<protein>
    <recommendedName>
        <fullName evidence="3">Bacteriophage lambda head decoration protein D</fullName>
    </recommendedName>
</protein>
<dbReference type="EMBL" id="FNSC01000001">
    <property type="protein sequence ID" value="SED10360.1"/>
    <property type="molecule type" value="Genomic_DNA"/>
</dbReference>